<dbReference type="Gene3D" id="2.40.10.10">
    <property type="entry name" value="Trypsin-like serine proteases"/>
    <property type="match status" value="2"/>
</dbReference>
<gene>
    <name evidence="1" type="ORF">KL86APRO_11521</name>
</gene>
<protein>
    <recommendedName>
        <fullName evidence="2">Serine protease</fullName>
    </recommendedName>
</protein>
<dbReference type="PANTHER" id="PTHR43019">
    <property type="entry name" value="SERINE ENDOPROTEASE DEGS"/>
    <property type="match status" value="1"/>
</dbReference>
<dbReference type="Pfam" id="PF13365">
    <property type="entry name" value="Trypsin_2"/>
    <property type="match status" value="1"/>
</dbReference>
<proteinExistence type="predicted"/>
<dbReference type="InterPro" id="IPR009003">
    <property type="entry name" value="Peptidase_S1_PA"/>
</dbReference>
<dbReference type="AlphaFoldDB" id="A0A212JRC4"/>
<evidence type="ECO:0008006" key="2">
    <source>
        <dbReference type="Google" id="ProtNLM"/>
    </source>
</evidence>
<sequence>MSVREMCTAAGKALGFGVLVLLCGCVTARDVNTFSSALDETWMSQNREILRQEGTRRYDATRVQALDGMIGVLTGLGMTVEEINEKEGFVGASAIGPTPLSAAEWDQVHDVEMPRTRDVAMRAVGPVTSMLVYLAPEEYRIYFAATTEPAEEGGTLVTLSARMRRLSAPAGTMWPSHPPPEAVRIGLAKIWGAFDARLAALGVDAHGEKVQLASAAPVFRCVRADGSVVEASEAYCSSIGGTVSYQKIKRADSKRSSEGGGDASGTGFALSSGGYFLTNHHVAGECRKLYVQREAEVVPAKLIATDELNDLAVIKANLPDIVPVRFRKGSYVRPGDQVVAVGFPYVGILTSSPQLTTGNVTALAGIGDDTRFIQITAPIQPGNSGGPLFDLSGNIVGVVDATLNALLMAKQTGSIPQNINFAIKTSTVREFLNTKKIPFREAVSDGRGSVADVGEDGMKSVVRIQCKM</sequence>
<dbReference type="PANTHER" id="PTHR43019:SF23">
    <property type="entry name" value="PROTEASE DO-LIKE 5, CHLOROPLASTIC"/>
    <property type="match status" value="1"/>
</dbReference>
<dbReference type="GO" id="GO:0004252">
    <property type="term" value="F:serine-type endopeptidase activity"/>
    <property type="evidence" value="ECO:0007669"/>
    <property type="project" value="InterPro"/>
</dbReference>
<name>A0A212JRC4_9PROT</name>
<dbReference type="PRINTS" id="PR00834">
    <property type="entry name" value="PROTEASES2C"/>
</dbReference>
<organism evidence="1">
    <name type="scientific">uncultured Alphaproteobacteria bacterium</name>
    <dbReference type="NCBI Taxonomy" id="91750"/>
    <lineage>
        <taxon>Bacteria</taxon>
        <taxon>Pseudomonadati</taxon>
        <taxon>Pseudomonadota</taxon>
        <taxon>Alphaproteobacteria</taxon>
        <taxon>environmental samples</taxon>
    </lineage>
</organism>
<dbReference type="EMBL" id="FLUO01000001">
    <property type="protein sequence ID" value="SBW01996.1"/>
    <property type="molecule type" value="Genomic_DNA"/>
</dbReference>
<dbReference type="PROSITE" id="PS51257">
    <property type="entry name" value="PROKAR_LIPOPROTEIN"/>
    <property type="match status" value="1"/>
</dbReference>
<dbReference type="SUPFAM" id="SSF50494">
    <property type="entry name" value="Trypsin-like serine proteases"/>
    <property type="match status" value="1"/>
</dbReference>
<dbReference type="InterPro" id="IPR043504">
    <property type="entry name" value="Peptidase_S1_PA_chymotrypsin"/>
</dbReference>
<dbReference type="GO" id="GO:0006508">
    <property type="term" value="P:proteolysis"/>
    <property type="evidence" value="ECO:0007669"/>
    <property type="project" value="InterPro"/>
</dbReference>
<dbReference type="InterPro" id="IPR001940">
    <property type="entry name" value="Peptidase_S1C"/>
</dbReference>
<accession>A0A212JRC4</accession>
<reference evidence="1" key="1">
    <citation type="submission" date="2016-04" db="EMBL/GenBank/DDBJ databases">
        <authorList>
            <person name="Evans L.H."/>
            <person name="Alamgir A."/>
            <person name="Owens N."/>
            <person name="Weber N.D."/>
            <person name="Virtaneva K."/>
            <person name="Barbian K."/>
            <person name="Babar A."/>
            <person name="Rosenke K."/>
        </authorList>
    </citation>
    <scope>NUCLEOTIDE SEQUENCE</scope>
    <source>
        <strain evidence="1">86</strain>
    </source>
</reference>
<evidence type="ECO:0000313" key="1">
    <source>
        <dbReference type="EMBL" id="SBW01996.1"/>
    </source>
</evidence>